<gene>
    <name evidence="1" type="ORF">Anas_14545</name>
</gene>
<accession>A0A5N5T8W7</accession>
<organism evidence="1 2">
    <name type="scientific">Armadillidium nasatum</name>
    <dbReference type="NCBI Taxonomy" id="96803"/>
    <lineage>
        <taxon>Eukaryota</taxon>
        <taxon>Metazoa</taxon>
        <taxon>Ecdysozoa</taxon>
        <taxon>Arthropoda</taxon>
        <taxon>Crustacea</taxon>
        <taxon>Multicrustacea</taxon>
        <taxon>Malacostraca</taxon>
        <taxon>Eumalacostraca</taxon>
        <taxon>Peracarida</taxon>
        <taxon>Isopoda</taxon>
        <taxon>Oniscidea</taxon>
        <taxon>Crinocheta</taxon>
        <taxon>Armadillidiidae</taxon>
        <taxon>Armadillidium</taxon>
    </lineage>
</organism>
<protein>
    <submittedName>
        <fullName evidence="1">Uncharacterized protein</fullName>
    </submittedName>
</protein>
<reference evidence="1 2" key="1">
    <citation type="journal article" date="2019" name="PLoS Biol.">
        <title>Sex chromosomes control vertical transmission of feminizing Wolbachia symbionts in an isopod.</title>
        <authorList>
            <person name="Becking T."/>
            <person name="Chebbi M.A."/>
            <person name="Giraud I."/>
            <person name="Moumen B."/>
            <person name="Laverre T."/>
            <person name="Caubet Y."/>
            <person name="Peccoud J."/>
            <person name="Gilbert C."/>
            <person name="Cordaux R."/>
        </authorList>
    </citation>
    <scope>NUCLEOTIDE SEQUENCE [LARGE SCALE GENOMIC DNA]</scope>
    <source>
        <strain evidence="1">ANa2</strain>
        <tissue evidence="1">Whole body excluding digestive tract and cuticle</tissue>
    </source>
</reference>
<name>A0A5N5T8W7_9CRUS</name>
<proteinExistence type="predicted"/>
<dbReference type="EMBL" id="SEYY01010438">
    <property type="protein sequence ID" value="KAB7501505.1"/>
    <property type="molecule type" value="Genomic_DNA"/>
</dbReference>
<evidence type="ECO:0000313" key="1">
    <source>
        <dbReference type="EMBL" id="KAB7501505.1"/>
    </source>
</evidence>
<dbReference type="AlphaFoldDB" id="A0A5N5T8W7"/>
<keyword evidence="2" id="KW-1185">Reference proteome</keyword>
<evidence type="ECO:0000313" key="2">
    <source>
        <dbReference type="Proteomes" id="UP000326759"/>
    </source>
</evidence>
<comment type="caution">
    <text evidence="1">The sequence shown here is derived from an EMBL/GenBank/DDBJ whole genome shotgun (WGS) entry which is preliminary data.</text>
</comment>
<dbReference type="Proteomes" id="UP000326759">
    <property type="component" value="Unassembled WGS sequence"/>
</dbReference>
<sequence>MKNCYKQEFPKIPTFGPYIPQPWVSCDYTVVDEQKEVSVDQSKESTSKFLYCALPSREESYRLIPFVEESSVPIEDKMSNPKREASLVR</sequence>